<sequence>MEAPTTDLKTAKRVSKDGKPSRRSMDFWCQFNYWYRNLWEAERRRPTVVEVKRWYDEAADSCWGDQKPTWEETRTHSKCLRSLDQVRTYFRQYRAARKEASKSDIARSAYPNNGLLQQDPNLTNLTSISHEDGTAMSTVFFCDTNLRRASTTNSDISTVTMHFNHSQEYAPSHRVASTSGLSGFVMGANESGVATERPLSGVGFTQSGVGTWSRTISTGAVFQDPGQSMSNCATAAQTGVCVKYGDTGARPQPSSIVYAATGDATALSIPVSPPSSSSHQQAGTSWQQQPAHQRGAYYYATLHGSAAHDAEVPARAQAVLQSMPTDARTTSPQRVDLPACSPTLPLPQSHPVPGRAGVRPSAVTLPGDHLPPTLQKAGSGEAMIGCAVLAGTRVTDVIAERQQPHARTQMQAPGKCFNVAGSNPNQRQQQQYHKPPVAPATQAAALMPAQELLAYQHNHHVPVHHPMTYMGYDPMLGHPAYMDPYAYSYGMHDPGADYWRMYPYWYETAHLYPDLASHMPGYRILCDGSMHMQNMPQCPQQSAAAAVVPPQLQPPAVKNYVSCPAGTAHYASVLQHQVEGSTNGFELAGRCRCASVPLLQQPDASTSVRIDVPSVCDDDTGVRSSGTASARLQAVSPFPQQCPVHTIGAGNIQPNQPCFVQGNLEPGSGSALSAAAGFISPRTSALFSELDMLYTDGVYDCSL</sequence>
<keyword evidence="3" id="KW-1185">Reference proteome</keyword>
<evidence type="ECO:0000256" key="1">
    <source>
        <dbReference type="SAM" id="MobiDB-lite"/>
    </source>
</evidence>
<feature type="compositionally biased region" description="Polar residues" evidence="1">
    <location>
        <begin position="279"/>
        <end position="289"/>
    </location>
</feature>
<protein>
    <submittedName>
        <fullName evidence="2">Uncharacterized protein</fullName>
    </submittedName>
</protein>
<evidence type="ECO:0000313" key="2">
    <source>
        <dbReference type="EMBL" id="GLI63432.1"/>
    </source>
</evidence>
<feature type="region of interest" description="Disordered" evidence="1">
    <location>
        <begin position="1"/>
        <end position="21"/>
    </location>
</feature>
<dbReference type="Proteomes" id="UP001165090">
    <property type="component" value="Unassembled WGS sequence"/>
</dbReference>
<accession>A0ABQ5S0L4</accession>
<reference evidence="2 3" key="1">
    <citation type="journal article" date="2023" name="IScience">
        <title>Expanded male sex-determining region conserved during the evolution of homothallism in the green alga Volvox.</title>
        <authorList>
            <person name="Yamamoto K."/>
            <person name="Matsuzaki R."/>
            <person name="Mahakham W."/>
            <person name="Heman W."/>
            <person name="Sekimoto H."/>
            <person name="Kawachi M."/>
            <person name="Minakuchi Y."/>
            <person name="Toyoda A."/>
            <person name="Nozaki H."/>
        </authorList>
    </citation>
    <scope>NUCLEOTIDE SEQUENCE [LARGE SCALE GENOMIC DNA]</scope>
    <source>
        <strain evidence="2 3">NIES-4468</strain>
    </source>
</reference>
<gene>
    <name evidence="2" type="ORF">VaNZ11_006321</name>
</gene>
<organism evidence="2 3">
    <name type="scientific">Volvox africanus</name>
    <dbReference type="NCBI Taxonomy" id="51714"/>
    <lineage>
        <taxon>Eukaryota</taxon>
        <taxon>Viridiplantae</taxon>
        <taxon>Chlorophyta</taxon>
        <taxon>core chlorophytes</taxon>
        <taxon>Chlorophyceae</taxon>
        <taxon>CS clade</taxon>
        <taxon>Chlamydomonadales</taxon>
        <taxon>Volvocaceae</taxon>
        <taxon>Volvox</taxon>
    </lineage>
</organism>
<evidence type="ECO:0000313" key="3">
    <source>
        <dbReference type="Proteomes" id="UP001165090"/>
    </source>
</evidence>
<name>A0ABQ5S0L4_9CHLO</name>
<comment type="caution">
    <text evidence="2">The sequence shown here is derived from an EMBL/GenBank/DDBJ whole genome shotgun (WGS) entry which is preliminary data.</text>
</comment>
<dbReference type="EMBL" id="BSDZ01000015">
    <property type="protein sequence ID" value="GLI63432.1"/>
    <property type="molecule type" value="Genomic_DNA"/>
</dbReference>
<feature type="region of interest" description="Disordered" evidence="1">
    <location>
        <begin position="270"/>
        <end position="289"/>
    </location>
</feature>
<proteinExistence type="predicted"/>